<comment type="caution">
    <text evidence="1">The sequence shown here is derived from an EMBL/GenBank/DDBJ whole genome shotgun (WGS) entry which is preliminary data.</text>
</comment>
<name>A0AAD3Y0Y5_NEPGR</name>
<gene>
    <name evidence="1" type="ORF">Nepgr_025332</name>
</gene>
<dbReference type="AlphaFoldDB" id="A0AAD3Y0Y5"/>
<protein>
    <submittedName>
        <fullName evidence="1">Uncharacterized protein</fullName>
    </submittedName>
</protein>
<dbReference type="EMBL" id="BSYO01000026">
    <property type="protein sequence ID" value="GMH23489.1"/>
    <property type="molecule type" value="Genomic_DNA"/>
</dbReference>
<organism evidence="1 2">
    <name type="scientific">Nepenthes gracilis</name>
    <name type="common">Slender pitcher plant</name>
    <dbReference type="NCBI Taxonomy" id="150966"/>
    <lineage>
        <taxon>Eukaryota</taxon>
        <taxon>Viridiplantae</taxon>
        <taxon>Streptophyta</taxon>
        <taxon>Embryophyta</taxon>
        <taxon>Tracheophyta</taxon>
        <taxon>Spermatophyta</taxon>
        <taxon>Magnoliopsida</taxon>
        <taxon>eudicotyledons</taxon>
        <taxon>Gunneridae</taxon>
        <taxon>Pentapetalae</taxon>
        <taxon>Caryophyllales</taxon>
        <taxon>Nepenthaceae</taxon>
        <taxon>Nepenthes</taxon>
    </lineage>
</organism>
<dbReference type="Proteomes" id="UP001279734">
    <property type="component" value="Unassembled WGS sequence"/>
</dbReference>
<sequence length="101" mass="10662">MFSYCANVFEDVEGCRCHLFDDAGFDEARASCFFLLIGLGEPGVALLGAIDPDAVGVSSCLLMPKVILAFGDSVVGSVDAQCYDVSLNGSALHSIRRAILQ</sequence>
<evidence type="ECO:0000313" key="1">
    <source>
        <dbReference type="EMBL" id="GMH23489.1"/>
    </source>
</evidence>
<reference evidence="1" key="1">
    <citation type="submission" date="2023-05" db="EMBL/GenBank/DDBJ databases">
        <title>Nepenthes gracilis genome sequencing.</title>
        <authorList>
            <person name="Fukushima K."/>
        </authorList>
    </citation>
    <scope>NUCLEOTIDE SEQUENCE</scope>
    <source>
        <strain evidence="1">SING2019-196</strain>
    </source>
</reference>
<accession>A0AAD3Y0Y5</accession>
<keyword evidence="2" id="KW-1185">Reference proteome</keyword>
<evidence type="ECO:0000313" key="2">
    <source>
        <dbReference type="Proteomes" id="UP001279734"/>
    </source>
</evidence>
<proteinExistence type="predicted"/>